<dbReference type="EMBL" id="OE001409">
    <property type="protein sequence ID" value="CAD7456752.1"/>
    <property type="molecule type" value="Genomic_DNA"/>
</dbReference>
<dbReference type="PANTHER" id="PTHR10494">
    <property type="entry name" value="BONE MORPHOGENETIC PROTEIN INHIBITOR, NOGGIN"/>
    <property type="match status" value="1"/>
</dbReference>
<comment type="similarity">
    <text evidence="2">Belongs to the noggin family.</text>
</comment>
<feature type="compositionally biased region" description="Basic and acidic residues" evidence="6">
    <location>
        <begin position="171"/>
        <end position="186"/>
    </location>
</feature>
<dbReference type="GO" id="GO:0005615">
    <property type="term" value="C:extracellular space"/>
    <property type="evidence" value="ECO:0007669"/>
    <property type="project" value="TreeGrafter"/>
</dbReference>
<evidence type="ECO:0008006" key="9">
    <source>
        <dbReference type="Google" id="ProtNLM"/>
    </source>
</evidence>
<comment type="subcellular location">
    <subcellularLocation>
        <location evidence="1">Secreted</location>
    </subcellularLocation>
</comment>
<dbReference type="PANTHER" id="PTHR10494:SF6">
    <property type="entry name" value="NOGGIN"/>
    <property type="match status" value="1"/>
</dbReference>
<dbReference type="AlphaFoldDB" id="A0A7R9NU87"/>
<dbReference type="GO" id="GO:0009953">
    <property type="term" value="P:dorsal/ventral pattern formation"/>
    <property type="evidence" value="ECO:0007669"/>
    <property type="project" value="TreeGrafter"/>
</dbReference>
<sequence>MSSGRGLLIACFGVVAVLSQTPSVLPPDNTGLVGAPPAPDRPLLPLRFWENPRKSPLKPRRKDLDEPTLLRLMGQDFDSKWMRRTPPHHHVNDATDEGERKTVRALRELVEGGNHPRPDYEYSLPEGLPIEYHEMMKTWLVRKATCPIHYVWDDLGTYFWPRWIRRGECGSEEEPRHNNSLVRDEDAVTASGRDVRGSTGTSSRKSCSWPPGMLCTPGVARNLHILRWHCRLRKKNTTNNNNNVWTADRLRKVQDRRKKKRKKYRCMWLKVPYPVPEDCVCSC</sequence>
<dbReference type="GO" id="GO:0045596">
    <property type="term" value="P:negative regulation of cell differentiation"/>
    <property type="evidence" value="ECO:0007669"/>
    <property type="project" value="InterPro"/>
</dbReference>
<dbReference type="GO" id="GO:0030514">
    <property type="term" value="P:negative regulation of BMP signaling pathway"/>
    <property type="evidence" value="ECO:0007669"/>
    <property type="project" value="InterPro"/>
</dbReference>
<evidence type="ECO:0000256" key="1">
    <source>
        <dbReference type="ARBA" id="ARBA00004613"/>
    </source>
</evidence>
<keyword evidence="3" id="KW-0217">Developmental protein</keyword>
<evidence type="ECO:0000256" key="2">
    <source>
        <dbReference type="ARBA" id="ARBA00007480"/>
    </source>
</evidence>
<dbReference type="SUPFAM" id="SSF57501">
    <property type="entry name" value="Cystine-knot cytokines"/>
    <property type="match status" value="2"/>
</dbReference>
<keyword evidence="4" id="KW-0964">Secreted</keyword>
<feature type="region of interest" description="Disordered" evidence="6">
    <location>
        <begin position="171"/>
        <end position="204"/>
    </location>
</feature>
<protein>
    <recommendedName>
        <fullName evidence="9">Noggin</fullName>
    </recommendedName>
</protein>
<dbReference type="InterPro" id="IPR029034">
    <property type="entry name" value="Cystine-knot_cytokine"/>
</dbReference>
<proteinExistence type="inferred from homology"/>
<evidence type="ECO:0000256" key="6">
    <source>
        <dbReference type="SAM" id="MobiDB-lite"/>
    </source>
</evidence>
<dbReference type="Pfam" id="PF05806">
    <property type="entry name" value="Noggin"/>
    <property type="match status" value="2"/>
</dbReference>
<gene>
    <name evidence="8" type="ORF">TTEB3V08_LOCUS4769</name>
</gene>
<reference evidence="8" key="1">
    <citation type="submission" date="2020-11" db="EMBL/GenBank/DDBJ databases">
        <authorList>
            <person name="Tran Van P."/>
        </authorList>
    </citation>
    <scope>NUCLEOTIDE SEQUENCE</scope>
</reference>
<keyword evidence="5 7" id="KW-0732">Signal</keyword>
<evidence type="ECO:0000256" key="3">
    <source>
        <dbReference type="ARBA" id="ARBA00022473"/>
    </source>
</evidence>
<evidence type="ECO:0000256" key="7">
    <source>
        <dbReference type="SAM" id="SignalP"/>
    </source>
</evidence>
<feature type="signal peptide" evidence="7">
    <location>
        <begin position="1"/>
        <end position="19"/>
    </location>
</feature>
<feature type="chain" id="PRO_5030751036" description="Noggin" evidence="7">
    <location>
        <begin position="20"/>
        <end position="283"/>
    </location>
</feature>
<dbReference type="InterPro" id="IPR008717">
    <property type="entry name" value="Noggin"/>
</dbReference>
<organism evidence="8">
    <name type="scientific">Timema tahoe</name>
    <dbReference type="NCBI Taxonomy" id="61484"/>
    <lineage>
        <taxon>Eukaryota</taxon>
        <taxon>Metazoa</taxon>
        <taxon>Ecdysozoa</taxon>
        <taxon>Arthropoda</taxon>
        <taxon>Hexapoda</taxon>
        <taxon>Insecta</taxon>
        <taxon>Pterygota</taxon>
        <taxon>Neoptera</taxon>
        <taxon>Polyneoptera</taxon>
        <taxon>Phasmatodea</taxon>
        <taxon>Timematodea</taxon>
        <taxon>Timematoidea</taxon>
        <taxon>Timematidae</taxon>
        <taxon>Timema</taxon>
    </lineage>
</organism>
<evidence type="ECO:0000256" key="5">
    <source>
        <dbReference type="ARBA" id="ARBA00022729"/>
    </source>
</evidence>
<dbReference type="Gene3D" id="2.10.90.10">
    <property type="entry name" value="Cystine-knot cytokines"/>
    <property type="match status" value="1"/>
</dbReference>
<name>A0A7R9NU87_9NEOP</name>
<evidence type="ECO:0000313" key="8">
    <source>
        <dbReference type="EMBL" id="CAD7456752.1"/>
    </source>
</evidence>
<evidence type="ECO:0000256" key="4">
    <source>
        <dbReference type="ARBA" id="ARBA00022525"/>
    </source>
</evidence>
<accession>A0A7R9NU87</accession>